<reference evidence="2" key="1">
    <citation type="journal article" date="2019" name="Int. J. Syst. Evol. Microbiol.">
        <title>The Global Catalogue of Microorganisms (GCM) 10K type strain sequencing project: providing services to taxonomists for standard genome sequencing and annotation.</title>
        <authorList>
            <consortium name="The Broad Institute Genomics Platform"/>
            <consortium name="The Broad Institute Genome Sequencing Center for Infectious Disease"/>
            <person name="Wu L."/>
            <person name="Ma J."/>
        </authorList>
    </citation>
    <scope>NUCLEOTIDE SEQUENCE [LARGE SCALE GENOMIC DNA]</scope>
    <source>
        <strain evidence="2">KCTC 12861</strain>
    </source>
</reference>
<dbReference type="EMBL" id="BMXE01000004">
    <property type="protein sequence ID" value="GHB34052.1"/>
    <property type="molecule type" value="Genomic_DNA"/>
</dbReference>
<evidence type="ECO:0000313" key="1">
    <source>
        <dbReference type="EMBL" id="GHB34052.1"/>
    </source>
</evidence>
<protein>
    <submittedName>
        <fullName evidence="1">Uncharacterized protein</fullName>
    </submittedName>
</protein>
<dbReference type="RefSeq" id="WP_189437028.1">
    <property type="nucleotide sequence ID" value="NZ_BMXE01000004.1"/>
</dbReference>
<accession>A0ABQ3EDG3</accession>
<evidence type="ECO:0000313" key="2">
    <source>
        <dbReference type="Proteomes" id="UP000637980"/>
    </source>
</evidence>
<name>A0ABQ3EDG3_9HYPH</name>
<gene>
    <name evidence="1" type="ORF">GCM10007094_23850</name>
</gene>
<keyword evidence="2" id="KW-1185">Reference proteome</keyword>
<sequence length="63" mass="6732">MKNYKTTGQTIIKGKPFAGDMSVPLSEEDAKGYVKAGTLVEVDENGKPVATKSATKRKTTAKD</sequence>
<proteinExistence type="predicted"/>
<dbReference type="Proteomes" id="UP000637980">
    <property type="component" value="Unassembled WGS sequence"/>
</dbReference>
<organism evidence="1 2">
    <name type="scientific">Pseudovibrio japonicus</name>
    <dbReference type="NCBI Taxonomy" id="366534"/>
    <lineage>
        <taxon>Bacteria</taxon>
        <taxon>Pseudomonadati</taxon>
        <taxon>Pseudomonadota</taxon>
        <taxon>Alphaproteobacteria</taxon>
        <taxon>Hyphomicrobiales</taxon>
        <taxon>Stappiaceae</taxon>
        <taxon>Pseudovibrio</taxon>
    </lineage>
</organism>
<comment type="caution">
    <text evidence="1">The sequence shown here is derived from an EMBL/GenBank/DDBJ whole genome shotgun (WGS) entry which is preliminary data.</text>
</comment>